<gene>
    <name evidence="2" type="ORF">Aiant_41420</name>
</gene>
<organism evidence="2 3">
    <name type="scientific">Actinoplanes ianthinogenes</name>
    <dbReference type="NCBI Taxonomy" id="122358"/>
    <lineage>
        <taxon>Bacteria</taxon>
        <taxon>Bacillati</taxon>
        <taxon>Actinomycetota</taxon>
        <taxon>Actinomycetes</taxon>
        <taxon>Micromonosporales</taxon>
        <taxon>Micromonosporaceae</taxon>
        <taxon>Actinoplanes</taxon>
    </lineage>
</organism>
<sequence length="205" mass="21515">MAAPTTETPPTVPAQPTRAATPQPPLPTPDQLAVDLWPRLLADPRNAAKLLADSAVHTLGPRAAAWAAQTRATYPAATPQALARLATARFTRAATLRGGLSALSGTYAPFTLVATAAFTHAELVLHLAAAYGLDPTHPDRAAEILGLLPGYRNGAAWAALRLADRFLPGTSLLGAVLGGRNAAEAVATRAERRYGWYTGREKARE</sequence>
<evidence type="ECO:0000313" key="3">
    <source>
        <dbReference type="Proteomes" id="UP000676967"/>
    </source>
</evidence>
<protein>
    <submittedName>
        <fullName evidence="2">Uncharacterized protein</fullName>
    </submittedName>
</protein>
<proteinExistence type="predicted"/>
<dbReference type="EMBL" id="AP023356">
    <property type="protein sequence ID" value="BCJ43485.1"/>
    <property type="molecule type" value="Genomic_DNA"/>
</dbReference>
<dbReference type="Proteomes" id="UP000676967">
    <property type="component" value="Chromosome"/>
</dbReference>
<keyword evidence="3" id="KW-1185">Reference proteome</keyword>
<reference evidence="2 3" key="1">
    <citation type="submission" date="2020-08" db="EMBL/GenBank/DDBJ databases">
        <title>Whole genome shotgun sequence of Actinoplanes ianthinogenes NBRC 13996.</title>
        <authorList>
            <person name="Komaki H."/>
            <person name="Tamura T."/>
        </authorList>
    </citation>
    <scope>NUCLEOTIDE SEQUENCE [LARGE SCALE GENOMIC DNA]</scope>
    <source>
        <strain evidence="2 3">NBRC 13996</strain>
    </source>
</reference>
<dbReference type="RefSeq" id="WP_189332125.1">
    <property type="nucleotide sequence ID" value="NZ_AP023356.1"/>
</dbReference>
<accession>A0ABN6CD08</accession>
<evidence type="ECO:0000313" key="2">
    <source>
        <dbReference type="EMBL" id="BCJ43485.1"/>
    </source>
</evidence>
<evidence type="ECO:0000256" key="1">
    <source>
        <dbReference type="SAM" id="MobiDB-lite"/>
    </source>
</evidence>
<feature type="compositionally biased region" description="Low complexity" evidence="1">
    <location>
        <begin position="1"/>
        <end position="21"/>
    </location>
</feature>
<name>A0ABN6CD08_9ACTN</name>
<feature type="region of interest" description="Disordered" evidence="1">
    <location>
        <begin position="1"/>
        <end position="30"/>
    </location>
</feature>